<evidence type="ECO:0000313" key="1">
    <source>
        <dbReference type="EMBL" id="MEI4550159.1"/>
    </source>
</evidence>
<keyword evidence="2" id="KW-1185">Reference proteome</keyword>
<proteinExistence type="predicted"/>
<dbReference type="Proteomes" id="UP001382455">
    <property type="component" value="Unassembled WGS sequence"/>
</dbReference>
<sequence>MGAIQQTQDFSWPNNWLDTSHISALKDIFTACFNGISSDEYFEKYFNCSAAFKRVLRLYFADGNIVGYCLLTFERANKKVLLRASAGFYPEFRQGGHTLSFSIQQAFKYWLMHPWQDIYYADTMLSPAMYRAISKRVAITYPSPQFLHHKRDLFDAFNKGGIVSSVTDTRCLVETGRSSAYSDDDLKAFFNSEKREIAFYCKANPHFASGVALFVIMPINLKQLVHTLFKR</sequence>
<gene>
    <name evidence="1" type="ORF">WAE96_10825</name>
</gene>
<protein>
    <recommendedName>
        <fullName evidence="3">N-acetyltransferase domain-containing protein</fullName>
    </recommendedName>
</protein>
<dbReference type="RefSeq" id="WP_336435446.1">
    <property type="nucleotide sequence ID" value="NZ_JBAWKS010000001.1"/>
</dbReference>
<dbReference type="SUPFAM" id="SSF55729">
    <property type="entry name" value="Acyl-CoA N-acyltransferases (Nat)"/>
    <property type="match status" value="1"/>
</dbReference>
<organism evidence="1 2">
    <name type="scientific">Pseudoalteromonas spongiae</name>
    <dbReference type="NCBI Taxonomy" id="298657"/>
    <lineage>
        <taxon>Bacteria</taxon>
        <taxon>Pseudomonadati</taxon>
        <taxon>Pseudomonadota</taxon>
        <taxon>Gammaproteobacteria</taxon>
        <taxon>Alteromonadales</taxon>
        <taxon>Pseudoalteromonadaceae</taxon>
        <taxon>Pseudoalteromonas</taxon>
    </lineage>
</organism>
<reference evidence="1 2" key="1">
    <citation type="submission" date="2023-12" db="EMBL/GenBank/DDBJ databases">
        <title>Friends and Foes: Symbiotic and Algicidal bacterial influence on Karenia brevis blooms.</title>
        <authorList>
            <person name="Fei C."/>
            <person name="Mohamed A.R."/>
            <person name="Booker A."/>
            <person name="Arshad M."/>
            <person name="Klass S."/>
            <person name="Ahn S."/>
            <person name="Gilbert P.M."/>
            <person name="Heil C.A."/>
            <person name="Martinez J.M."/>
            <person name="Amin S.A."/>
        </authorList>
    </citation>
    <scope>NUCLEOTIDE SEQUENCE [LARGE SCALE GENOMIC DNA]</scope>
    <source>
        <strain evidence="1 2">CE15</strain>
    </source>
</reference>
<accession>A0ABU8ET56</accession>
<dbReference type="EMBL" id="JBAWKS010000001">
    <property type="protein sequence ID" value="MEI4550159.1"/>
    <property type="molecule type" value="Genomic_DNA"/>
</dbReference>
<evidence type="ECO:0008006" key="3">
    <source>
        <dbReference type="Google" id="ProtNLM"/>
    </source>
</evidence>
<dbReference type="InterPro" id="IPR016181">
    <property type="entry name" value="Acyl_CoA_acyltransferase"/>
</dbReference>
<comment type="caution">
    <text evidence="1">The sequence shown here is derived from an EMBL/GenBank/DDBJ whole genome shotgun (WGS) entry which is preliminary data.</text>
</comment>
<name>A0ABU8ET56_9GAMM</name>
<evidence type="ECO:0000313" key="2">
    <source>
        <dbReference type="Proteomes" id="UP001382455"/>
    </source>
</evidence>